<evidence type="ECO:0000259" key="4">
    <source>
        <dbReference type="PROSITE" id="PS01124"/>
    </source>
</evidence>
<dbReference type="InterPro" id="IPR018060">
    <property type="entry name" value="HTH_AraC"/>
</dbReference>
<dbReference type="GO" id="GO:0003700">
    <property type="term" value="F:DNA-binding transcription factor activity"/>
    <property type="evidence" value="ECO:0007669"/>
    <property type="project" value="InterPro"/>
</dbReference>
<organism evidence="5 6">
    <name type="scientific">Flaviaesturariibacter flavus</name>
    <dbReference type="NCBI Taxonomy" id="2502780"/>
    <lineage>
        <taxon>Bacteria</taxon>
        <taxon>Pseudomonadati</taxon>
        <taxon>Bacteroidota</taxon>
        <taxon>Chitinophagia</taxon>
        <taxon>Chitinophagales</taxon>
        <taxon>Chitinophagaceae</taxon>
        <taxon>Flaviaestuariibacter</taxon>
    </lineage>
</organism>
<feature type="domain" description="HTH araC/xylS-type" evidence="4">
    <location>
        <begin position="17"/>
        <end position="122"/>
    </location>
</feature>
<evidence type="ECO:0000313" key="6">
    <source>
        <dbReference type="Proteomes" id="UP000295334"/>
    </source>
</evidence>
<dbReference type="InterPro" id="IPR009057">
    <property type="entry name" value="Homeodomain-like_sf"/>
</dbReference>
<evidence type="ECO:0000256" key="1">
    <source>
        <dbReference type="ARBA" id="ARBA00023015"/>
    </source>
</evidence>
<reference evidence="5 6" key="1">
    <citation type="submission" date="2019-03" db="EMBL/GenBank/DDBJ databases">
        <authorList>
            <person name="Kim M.K.M."/>
        </authorList>
    </citation>
    <scope>NUCLEOTIDE SEQUENCE [LARGE SCALE GENOMIC DNA]</scope>
    <source>
        <strain evidence="5 6">17J68-12</strain>
    </source>
</reference>
<dbReference type="EMBL" id="SJZI01000047">
    <property type="protein sequence ID" value="TCJ13157.1"/>
    <property type="molecule type" value="Genomic_DNA"/>
</dbReference>
<dbReference type="PROSITE" id="PS01124">
    <property type="entry name" value="HTH_ARAC_FAMILY_2"/>
    <property type="match status" value="1"/>
</dbReference>
<keyword evidence="2" id="KW-0238">DNA-binding</keyword>
<dbReference type="PANTHER" id="PTHR43280:SF32">
    <property type="entry name" value="TRANSCRIPTIONAL REGULATORY PROTEIN"/>
    <property type="match status" value="1"/>
</dbReference>
<evidence type="ECO:0000256" key="3">
    <source>
        <dbReference type="ARBA" id="ARBA00023163"/>
    </source>
</evidence>
<dbReference type="SUPFAM" id="SSF46689">
    <property type="entry name" value="Homeodomain-like"/>
    <property type="match status" value="1"/>
</dbReference>
<dbReference type="Proteomes" id="UP000295334">
    <property type="component" value="Unassembled WGS sequence"/>
</dbReference>
<dbReference type="Gene3D" id="1.10.10.60">
    <property type="entry name" value="Homeodomain-like"/>
    <property type="match status" value="1"/>
</dbReference>
<evidence type="ECO:0000256" key="2">
    <source>
        <dbReference type="ARBA" id="ARBA00023125"/>
    </source>
</evidence>
<protein>
    <submittedName>
        <fullName evidence="5">AraC family transcriptional regulator</fullName>
    </submittedName>
</protein>
<dbReference type="PANTHER" id="PTHR43280">
    <property type="entry name" value="ARAC-FAMILY TRANSCRIPTIONAL REGULATOR"/>
    <property type="match status" value="1"/>
</dbReference>
<accession>A0A4R1B7R1</accession>
<keyword evidence="1" id="KW-0805">Transcription regulation</keyword>
<dbReference type="RefSeq" id="WP_131450130.1">
    <property type="nucleotide sequence ID" value="NZ_SJZI01000047.1"/>
</dbReference>
<sequence>MDIRTAAPGLRPQALTRQYLQALDQHMGELRAGDAQHALEIRDFAALLHVHPTHLSNTIKEVTGRSTCAHYEERLLALAKELLADTARSIGDVARQLTYDPSNFTKFFKAFAGMTPKEWRKRTLAG</sequence>
<evidence type="ECO:0000313" key="5">
    <source>
        <dbReference type="EMBL" id="TCJ13157.1"/>
    </source>
</evidence>
<dbReference type="SMART" id="SM00342">
    <property type="entry name" value="HTH_ARAC"/>
    <property type="match status" value="1"/>
</dbReference>
<gene>
    <name evidence="5" type="ORF">EPD60_13910</name>
</gene>
<dbReference type="OrthoDB" id="956952at2"/>
<comment type="caution">
    <text evidence="5">The sequence shown here is derived from an EMBL/GenBank/DDBJ whole genome shotgun (WGS) entry which is preliminary data.</text>
</comment>
<proteinExistence type="predicted"/>
<name>A0A4R1B7R1_9BACT</name>
<dbReference type="Pfam" id="PF12833">
    <property type="entry name" value="HTH_18"/>
    <property type="match status" value="1"/>
</dbReference>
<keyword evidence="6" id="KW-1185">Reference proteome</keyword>
<dbReference type="AlphaFoldDB" id="A0A4R1B7R1"/>
<keyword evidence="3" id="KW-0804">Transcription</keyword>
<dbReference type="GO" id="GO:0043565">
    <property type="term" value="F:sequence-specific DNA binding"/>
    <property type="evidence" value="ECO:0007669"/>
    <property type="project" value="InterPro"/>
</dbReference>